<dbReference type="Gene3D" id="1.10.287.3510">
    <property type="match status" value="1"/>
</dbReference>
<keyword evidence="8 11" id="KW-0472">Membrane</keyword>
<keyword evidence="7" id="KW-0520">NAD</keyword>
<dbReference type="GO" id="GO:0008137">
    <property type="term" value="F:NADH dehydrogenase (ubiquinone) activity"/>
    <property type="evidence" value="ECO:0007669"/>
    <property type="project" value="UniProtKB-EC"/>
</dbReference>
<evidence type="ECO:0000256" key="3">
    <source>
        <dbReference type="ARBA" id="ARBA00016612"/>
    </source>
</evidence>
<proteinExistence type="inferred from homology"/>
<dbReference type="AlphaFoldDB" id="A0A3G1NDL2"/>
<sequence>MILYLGLFMILFIFGNLIFILNRKHFLNILLILEYLMLVLFFFFMLIIVNIFNEDYCLMLFMVMMVSEGVLGLAILVSLVRLVGNDYFQIFNLMGMC</sequence>
<keyword evidence="6 11" id="KW-1133">Transmembrane helix</keyword>
<organism evidence="12">
    <name type="scientific">Potamyia flava</name>
    <dbReference type="NCBI Taxonomy" id="761880"/>
    <lineage>
        <taxon>Eukaryota</taxon>
        <taxon>Metazoa</taxon>
        <taxon>Ecdysozoa</taxon>
        <taxon>Arthropoda</taxon>
        <taxon>Hexapoda</taxon>
        <taxon>Insecta</taxon>
        <taxon>Pterygota</taxon>
        <taxon>Neoptera</taxon>
        <taxon>Endopterygota</taxon>
        <taxon>Trichoptera</taxon>
        <taxon>Annulipalpia</taxon>
        <taxon>Hydropsychoidea</taxon>
        <taxon>Hydropsychidae</taxon>
        <taxon>Hydropsychinae</taxon>
        <taxon>Potamyia</taxon>
    </lineage>
</organism>
<dbReference type="RefSeq" id="YP_009459917.1">
    <property type="nucleotide sequence ID" value="NC_036953.1"/>
</dbReference>
<evidence type="ECO:0000256" key="5">
    <source>
        <dbReference type="ARBA" id="ARBA00022967"/>
    </source>
</evidence>
<evidence type="ECO:0000256" key="1">
    <source>
        <dbReference type="ARBA" id="ARBA00004141"/>
    </source>
</evidence>
<evidence type="ECO:0000256" key="8">
    <source>
        <dbReference type="ARBA" id="ARBA00023136"/>
    </source>
</evidence>
<keyword evidence="5" id="KW-1278">Translocase</keyword>
<feature type="transmembrane region" description="Helical" evidence="11">
    <location>
        <begin position="6"/>
        <end position="22"/>
    </location>
</feature>
<reference evidence="12" key="1">
    <citation type="journal article" date="2017" name="AIMS Genet">
        <title>Our love-hate relationship with DNA barcodes, the Y2K problem, and the search for next generation barcodes.</title>
        <authorList>
            <person name="Marcus J.M."/>
        </authorList>
    </citation>
    <scope>NUCLEOTIDE SEQUENCE</scope>
</reference>
<accession>A0A3G1NDL2</accession>
<gene>
    <name evidence="12" type="primary">ND4L</name>
</gene>
<dbReference type="GO" id="GO:0016020">
    <property type="term" value="C:membrane"/>
    <property type="evidence" value="ECO:0007669"/>
    <property type="project" value="UniProtKB-SubCell"/>
</dbReference>
<evidence type="ECO:0000256" key="6">
    <source>
        <dbReference type="ARBA" id="ARBA00022989"/>
    </source>
</evidence>
<comment type="subcellular location">
    <subcellularLocation>
        <location evidence="1">Membrane</location>
        <topology evidence="1">Multi-pass membrane protein</topology>
    </subcellularLocation>
</comment>
<evidence type="ECO:0000313" key="12">
    <source>
        <dbReference type="EMBL" id="AUT18182.1"/>
    </source>
</evidence>
<evidence type="ECO:0000256" key="9">
    <source>
        <dbReference type="ARBA" id="ARBA00031586"/>
    </source>
</evidence>
<keyword evidence="12" id="KW-0496">Mitochondrion</keyword>
<dbReference type="EMBL" id="MG669124">
    <property type="protein sequence ID" value="AUT18182.1"/>
    <property type="molecule type" value="Genomic_DNA"/>
</dbReference>
<evidence type="ECO:0000256" key="11">
    <source>
        <dbReference type="SAM" id="Phobius"/>
    </source>
</evidence>
<dbReference type="InterPro" id="IPR039428">
    <property type="entry name" value="NUOK/Mnh_C1-like"/>
</dbReference>
<dbReference type="Pfam" id="PF00420">
    <property type="entry name" value="Oxidored_q2"/>
    <property type="match status" value="1"/>
</dbReference>
<keyword evidence="4 11" id="KW-0812">Transmembrane</keyword>
<comment type="catalytic activity">
    <reaction evidence="10">
        <text>a ubiquinone + NADH + 5 H(+)(in) = a ubiquinol + NAD(+) + 4 H(+)(out)</text>
        <dbReference type="Rhea" id="RHEA:29091"/>
        <dbReference type="Rhea" id="RHEA-COMP:9565"/>
        <dbReference type="Rhea" id="RHEA-COMP:9566"/>
        <dbReference type="ChEBI" id="CHEBI:15378"/>
        <dbReference type="ChEBI" id="CHEBI:16389"/>
        <dbReference type="ChEBI" id="CHEBI:17976"/>
        <dbReference type="ChEBI" id="CHEBI:57540"/>
        <dbReference type="ChEBI" id="CHEBI:57945"/>
        <dbReference type="EC" id="7.1.1.2"/>
    </reaction>
</comment>
<feature type="transmembrane region" description="Helical" evidence="11">
    <location>
        <begin position="58"/>
        <end position="84"/>
    </location>
</feature>
<dbReference type="CTD" id="4539"/>
<comment type="similarity">
    <text evidence="2">Belongs to the complex I subunit 4L family.</text>
</comment>
<dbReference type="GeneID" id="35987282"/>
<evidence type="ECO:0000256" key="7">
    <source>
        <dbReference type="ARBA" id="ARBA00023027"/>
    </source>
</evidence>
<evidence type="ECO:0000256" key="2">
    <source>
        <dbReference type="ARBA" id="ARBA00010519"/>
    </source>
</evidence>
<name>A0A3G1NDL2_9NEOP</name>
<evidence type="ECO:0000256" key="4">
    <source>
        <dbReference type="ARBA" id="ARBA00022692"/>
    </source>
</evidence>
<protein>
    <recommendedName>
        <fullName evidence="3">NADH-ubiquinone oxidoreductase chain 4L</fullName>
    </recommendedName>
    <alternativeName>
        <fullName evidence="9">NADH dehydrogenase subunit 4L</fullName>
    </alternativeName>
</protein>
<geneLocation type="mitochondrion" evidence="12"/>
<evidence type="ECO:0000256" key="10">
    <source>
        <dbReference type="ARBA" id="ARBA00049551"/>
    </source>
</evidence>
<feature type="transmembrane region" description="Helical" evidence="11">
    <location>
        <begin position="29"/>
        <end position="52"/>
    </location>
</feature>